<name>A0ABV1ZZM3_9ACTN</name>
<comment type="similarity">
    <text evidence="2 4">Belongs to the Nudix hydrolase family.</text>
</comment>
<keyword evidence="7" id="KW-1185">Reference proteome</keyword>
<dbReference type="PROSITE" id="PS00893">
    <property type="entry name" value="NUDIX_BOX"/>
    <property type="match status" value="1"/>
</dbReference>
<evidence type="ECO:0000256" key="1">
    <source>
        <dbReference type="ARBA" id="ARBA00001946"/>
    </source>
</evidence>
<accession>A0ABV1ZZM3</accession>
<dbReference type="InterPro" id="IPR015797">
    <property type="entry name" value="NUDIX_hydrolase-like_dom_sf"/>
</dbReference>
<evidence type="ECO:0000259" key="5">
    <source>
        <dbReference type="PROSITE" id="PS51462"/>
    </source>
</evidence>
<organism evidence="6 7">
    <name type="scientific">Nocardiopsis tropica</name>
    <dbReference type="NCBI Taxonomy" id="109330"/>
    <lineage>
        <taxon>Bacteria</taxon>
        <taxon>Bacillati</taxon>
        <taxon>Actinomycetota</taxon>
        <taxon>Actinomycetes</taxon>
        <taxon>Streptosporangiales</taxon>
        <taxon>Nocardiopsidaceae</taxon>
        <taxon>Nocardiopsis</taxon>
    </lineage>
</organism>
<comment type="cofactor">
    <cofactor evidence="1">
        <name>Mg(2+)</name>
        <dbReference type="ChEBI" id="CHEBI:18420"/>
    </cofactor>
</comment>
<gene>
    <name evidence="6" type="ORF">ABUK86_22455</name>
</gene>
<dbReference type="CDD" id="cd02883">
    <property type="entry name" value="NUDIX_Hydrolase"/>
    <property type="match status" value="1"/>
</dbReference>
<evidence type="ECO:0000313" key="6">
    <source>
        <dbReference type="EMBL" id="MES0836557.1"/>
    </source>
</evidence>
<dbReference type="Gene3D" id="3.90.79.10">
    <property type="entry name" value="Nucleoside Triphosphate Pyrophosphohydrolase"/>
    <property type="match status" value="1"/>
</dbReference>
<dbReference type="SUPFAM" id="SSF55811">
    <property type="entry name" value="Nudix"/>
    <property type="match status" value="1"/>
</dbReference>
<dbReference type="PANTHER" id="PTHR43046">
    <property type="entry name" value="GDP-MANNOSE MANNOSYL HYDROLASE"/>
    <property type="match status" value="1"/>
</dbReference>
<protein>
    <submittedName>
        <fullName evidence="6">NUDIX domain-containing protein</fullName>
    </submittedName>
</protein>
<dbReference type="RefSeq" id="WP_352985339.1">
    <property type="nucleotide sequence ID" value="NZ_JBEQNA010000001.1"/>
</dbReference>
<sequence>MTAVPPEAPGRRVTAHLLTGGPSVLGARVLFGQDPADVVRELGGLSPHTPLVAVDVLTELVQAPDGTPLHVERVVFAEAGIAPADAPQGVLAPSAAELLPEEELPEDTRPRLRRFASYGIVTDPAGRILLSRIAEGFPGGGTWHLPGGGVDAGEDVRTALRREVAEETGQDGEVGELVTAASHHRVPPTGYEIYAVWAFFRVYVANPGPARVMEENGSTSDCGWFEPGEVAGLHLSTTARRGLAHVVAGDGRSAPPR</sequence>
<keyword evidence="3 4" id="KW-0378">Hydrolase</keyword>
<evidence type="ECO:0000313" key="7">
    <source>
        <dbReference type="Proteomes" id="UP001432401"/>
    </source>
</evidence>
<reference evidence="6 7" key="1">
    <citation type="submission" date="2024-06" db="EMBL/GenBank/DDBJ databases">
        <authorList>
            <person name="Bataeva Y.V."/>
            <person name="Grigorian L.N."/>
            <person name="Solomentsev V.I."/>
        </authorList>
    </citation>
    <scope>NUCLEOTIDE SEQUENCE [LARGE SCALE GENOMIC DNA]</scope>
    <source>
        <strain evidence="7">SCPM-O-B-12605 (RCAM04882)</strain>
    </source>
</reference>
<dbReference type="PANTHER" id="PTHR43046:SF14">
    <property type="entry name" value="MUTT_NUDIX FAMILY PROTEIN"/>
    <property type="match status" value="1"/>
</dbReference>
<dbReference type="PRINTS" id="PR00502">
    <property type="entry name" value="NUDIXFAMILY"/>
</dbReference>
<dbReference type="Proteomes" id="UP001432401">
    <property type="component" value="Unassembled WGS sequence"/>
</dbReference>
<dbReference type="InterPro" id="IPR020476">
    <property type="entry name" value="Nudix_hydrolase"/>
</dbReference>
<dbReference type="InterPro" id="IPR020084">
    <property type="entry name" value="NUDIX_hydrolase_CS"/>
</dbReference>
<comment type="caution">
    <text evidence="6">The sequence shown here is derived from an EMBL/GenBank/DDBJ whole genome shotgun (WGS) entry which is preliminary data.</text>
</comment>
<dbReference type="Pfam" id="PF00293">
    <property type="entry name" value="NUDIX"/>
    <property type="match status" value="1"/>
</dbReference>
<proteinExistence type="inferred from homology"/>
<evidence type="ECO:0000256" key="3">
    <source>
        <dbReference type="ARBA" id="ARBA00022801"/>
    </source>
</evidence>
<dbReference type="InterPro" id="IPR000086">
    <property type="entry name" value="NUDIX_hydrolase_dom"/>
</dbReference>
<evidence type="ECO:0000256" key="2">
    <source>
        <dbReference type="ARBA" id="ARBA00005582"/>
    </source>
</evidence>
<evidence type="ECO:0000256" key="4">
    <source>
        <dbReference type="RuleBase" id="RU003476"/>
    </source>
</evidence>
<dbReference type="PROSITE" id="PS51462">
    <property type="entry name" value="NUDIX"/>
    <property type="match status" value="1"/>
</dbReference>
<feature type="domain" description="Nudix hydrolase" evidence="5">
    <location>
        <begin position="112"/>
        <end position="247"/>
    </location>
</feature>
<dbReference type="EMBL" id="JBEQNB010000012">
    <property type="protein sequence ID" value="MES0836557.1"/>
    <property type="molecule type" value="Genomic_DNA"/>
</dbReference>